<dbReference type="STRING" id="1860102.ACCAA_550047"/>
<evidence type="ECO:0000313" key="2">
    <source>
        <dbReference type="Proteomes" id="UP000199169"/>
    </source>
</evidence>
<dbReference type="Proteomes" id="UP000199169">
    <property type="component" value="Unassembled WGS sequence"/>
</dbReference>
<dbReference type="RefSeq" id="WP_186408136.1">
    <property type="nucleotide sequence ID" value="NZ_FLQX01000133.1"/>
</dbReference>
<protein>
    <submittedName>
        <fullName evidence="1">Uncharacterized protein</fullName>
    </submittedName>
</protein>
<evidence type="ECO:0000313" key="1">
    <source>
        <dbReference type="EMBL" id="SBT08220.1"/>
    </source>
</evidence>
<name>A0A1A8XT06_9PROT</name>
<accession>A0A1A8XT06</accession>
<keyword evidence="2" id="KW-1185">Reference proteome</keyword>
<organism evidence="1 2">
    <name type="scientific">Candidatus Accumulibacter aalborgensis</name>
    <dbReference type="NCBI Taxonomy" id="1860102"/>
    <lineage>
        <taxon>Bacteria</taxon>
        <taxon>Pseudomonadati</taxon>
        <taxon>Pseudomonadota</taxon>
        <taxon>Betaproteobacteria</taxon>
        <taxon>Candidatus Accumulibacter</taxon>
    </lineage>
</organism>
<proteinExistence type="predicted"/>
<reference evidence="1 2" key="1">
    <citation type="submission" date="2016-06" db="EMBL/GenBank/DDBJ databases">
        <authorList>
            <person name="Kjaerup R.B."/>
            <person name="Dalgaard T.S."/>
            <person name="Juul-Madsen H.R."/>
        </authorList>
    </citation>
    <scope>NUCLEOTIDE SEQUENCE [LARGE SCALE GENOMIC DNA]</scope>
    <source>
        <strain evidence="1">3</strain>
    </source>
</reference>
<sequence length="324" mass="34720">MRRNHFSAFPARQTGAALLILMLFIFLAATSWVLGRGEAIGARNQLDKATAAAMAQAKEALIGRAATDQNRPGSLPCPDTNNDGGVPLLVGNHCPSYIGRLPWKYLRVGDLRDSAGERLWYALTPALRDDNSAQPINPQRPLELTLDGRPNIAAIIFAPGAPAANQSGRSSNAAADYLDEANHAYPNSAYISGPPSPTFNDKALAITRDDIFRTVSQRVLAEIRGPDDNAAGPPTYGLRRYWAAYSTFPWADSGSDGVGDVGTTSGKLPYNELMINPVSVVWLSANGWLPLITYQRLSPNLARLGIIGSNQTIDVIPCPASPCP</sequence>
<dbReference type="EMBL" id="FLQX01000133">
    <property type="protein sequence ID" value="SBT08220.1"/>
    <property type="molecule type" value="Genomic_DNA"/>
</dbReference>
<gene>
    <name evidence="1" type="ORF">ACCAA_550047</name>
</gene>
<dbReference type="AlphaFoldDB" id="A0A1A8XT06"/>